<keyword evidence="5" id="KW-1185">Reference proteome</keyword>
<proteinExistence type="inferred from homology"/>
<feature type="domain" description="Calcineurin-like phosphoesterase" evidence="3">
    <location>
        <begin position="23"/>
        <end position="171"/>
    </location>
</feature>
<dbReference type="STRING" id="947013.SAMN04488109_3554"/>
<gene>
    <name evidence="4" type="ORF">SAMN04488109_3554</name>
</gene>
<dbReference type="PANTHER" id="PTHR11124">
    <property type="entry name" value="VACUOLAR SORTING PROTEIN VPS29"/>
    <property type="match status" value="1"/>
</dbReference>
<accession>A0A1M5RT54</accession>
<dbReference type="EMBL" id="FQWQ01000002">
    <property type="protein sequence ID" value="SHH29238.1"/>
    <property type="molecule type" value="Genomic_DNA"/>
</dbReference>
<dbReference type="InterPro" id="IPR024654">
    <property type="entry name" value="Calcineurin-like_PHP_lpxH"/>
</dbReference>
<evidence type="ECO:0000259" key="3">
    <source>
        <dbReference type="Pfam" id="PF12850"/>
    </source>
</evidence>
<comment type="similarity">
    <text evidence="1 2">Belongs to the metallophosphoesterase superfamily. YfcE family.</text>
</comment>
<evidence type="ECO:0000256" key="1">
    <source>
        <dbReference type="ARBA" id="ARBA00008950"/>
    </source>
</evidence>
<dbReference type="NCBIfam" id="TIGR00040">
    <property type="entry name" value="yfcE"/>
    <property type="match status" value="1"/>
</dbReference>
<dbReference type="InterPro" id="IPR029052">
    <property type="entry name" value="Metallo-depent_PP-like"/>
</dbReference>
<evidence type="ECO:0000256" key="2">
    <source>
        <dbReference type="RuleBase" id="RU362039"/>
    </source>
</evidence>
<evidence type="ECO:0000313" key="5">
    <source>
        <dbReference type="Proteomes" id="UP000184212"/>
    </source>
</evidence>
<reference evidence="4 5" key="1">
    <citation type="submission" date="2016-11" db="EMBL/GenBank/DDBJ databases">
        <authorList>
            <person name="Jaros S."/>
            <person name="Januszkiewicz K."/>
            <person name="Wedrychowicz H."/>
        </authorList>
    </citation>
    <scope>NUCLEOTIDE SEQUENCE [LARGE SCALE GENOMIC DNA]</scope>
    <source>
        <strain evidence="4 5">DSM 24574</strain>
    </source>
</reference>
<sequence length="191" mass="21693">MSGHQRPRTSLRHLSGKYYFSVMKIGLLSDTHNYLDPKVFSYFKDCDEVWHAGDIGDRSVIEQLEAFKPVRAVFGNVDDKVLQTDYPEDVRTTIEGVKIWMTHIGGAPPNYNPRIKKFLNIDPPDVFICGHSHILRIKRDPKYNNMLYVNPGAAGQHGFHLVKTIVRFEITAGKVQNMEVIELGKRGAIVA</sequence>
<keyword evidence="2" id="KW-0479">Metal-binding</keyword>
<comment type="cofactor">
    <cofactor evidence="2">
        <name>a divalent metal cation</name>
        <dbReference type="ChEBI" id="CHEBI:60240"/>
    </cofactor>
</comment>
<protein>
    <recommendedName>
        <fullName evidence="2">Phosphoesterase</fullName>
        <ecNumber evidence="2">3.1.4.-</ecNumber>
    </recommendedName>
</protein>
<dbReference type="InterPro" id="IPR000979">
    <property type="entry name" value="Phosphodiesterase_MJ0936/Vps29"/>
</dbReference>
<dbReference type="Pfam" id="PF12850">
    <property type="entry name" value="Metallophos_2"/>
    <property type="match status" value="1"/>
</dbReference>
<dbReference type="AlphaFoldDB" id="A0A1M5RT54"/>
<name>A0A1M5RT54_9BACT</name>
<organism evidence="4 5">
    <name type="scientific">Chryseolinea serpens</name>
    <dbReference type="NCBI Taxonomy" id="947013"/>
    <lineage>
        <taxon>Bacteria</taxon>
        <taxon>Pseudomonadati</taxon>
        <taxon>Bacteroidota</taxon>
        <taxon>Cytophagia</taxon>
        <taxon>Cytophagales</taxon>
        <taxon>Fulvivirgaceae</taxon>
        <taxon>Chryseolinea</taxon>
    </lineage>
</organism>
<dbReference type="Proteomes" id="UP000184212">
    <property type="component" value="Unassembled WGS sequence"/>
</dbReference>
<dbReference type="GO" id="GO:0046872">
    <property type="term" value="F:metal ion binding"/>
    <property type="evidence" value="ECO:0007669"/>
    <property type="project" value="UniProtKB-KW"/>
</dbReference>
<dbReference type="GO" id="GO:0016787">
    <property type="term" value="F:hydrolase activity"/>
    <property type="evidence" value="ECO:0007669"/>
    <property type="project" value="UniProtKB-UniRule"/>
</dbReference>
<dbReference type="Gene3D" id="3.60.21.10">
    <property type="match status" value="1"/>
</dbReference>
<dbReference type="EC" id="3.1.4.-" evidence="2"/>
<dbReference type="SUPFAM" id="SSF56300">
    <property type="entry name" value="Metallo-dependent phosphatases"/>
    <property type="match status" value="1"/>
</dbReference>
<evidence type="ECO:0000313" key="4">
    <source>
        <dbReference type="EMBL" id="SHH29238.1"/>
    </source>
</evidence>